<dbReference type="Proteomes" id="UP001152484">
    <property type="component" value="Unassembled WGS sequence"/>
</dbReference>
<gene>
    <name evidence="1" type="ORF">CEURO_LOCUS8038</name>
</gene>
<accession>A0A9P0YYH4</accession>
<evidence type="ECO:0000313" key="1">
    <source>
        <dbReference type="EMBL" id="CAH9081868.1"/>
    </source>
</evidence>
<dbReference type="EMBL" id="CAMAPE010000015">
    <property type="protein sequence ID" value="CAH9081868.1"/>
    <property type="molecule type" value="Genomic_DNA"/>
</dbReference>
<evidence type="ECO:0000313" key="2">
    <source>
        <dbReference type="Proteomes" id="UP001152484"/>
    </source>
</evidence>
<dbReference type="AlphaFoldDB" id="A0A9P0YYH4"/>
<keyword evidence="2" id="KW-1185">Reference proteome</keyword>
<reference evidence="1" key="1">
    <citation type="submission" date="2022-07" db="EMBL/GenBank/DDBJ databases">
        <authorList>
            <person name="Macas J."/>
            <person name="Novak P."/>
            <person name="Neumann P."/>
        </authorList>
    </citation>
    <scope>NUCLEOTIDE SEQUENCE</scope>
</reference>
<organism evidence="1 2">
    <name type="scientific">Cuscuta europaea</name>
    <name type="common">European dodder</name>
    <dbReference type="NCBI Taxonomy" id="41803"/>
    <lineage>
        <taxon>Eukaryota</taxon>
        <taxon>Viridiplantae</taxon>
        <taxon>Streptophyta</taxon>
        <taxon>Embryophyta</taxon>
        <taxon>Tracheophyta</taxon>
        <taxon>Spermatophyta</taxon>
        <taxon>Magnoliopsida</taxon>
        <taxon>eudicotyledons</taxon>
        <taxon>Gunneridae</taxon>
        <taxon>Pentapetalae</taxon>
        <taxon>asterids</taxon>
        <taxon>lamiids</taxon>
        <taxon>Solanales</taxon>
        <taxon>Convolvulaceae</taxon>
        <taxon>Cuscuteae</taxon>
        <taxon>Cuscuta</taxon>
        <taxon>Cuscuta subgen. Cuscuta</taxon>
    </lineage>
</organism>
<name>A0A9P0YYH4_CUSEU</name>
<comment type="caution">
    <text evidence="1">The sequence shown here is derived from an EMBL/GenBank/DDBJ whole genome shotgun (WGS) entry which is preliminary data.</text>
</comment>
<protein>
    <submittedName>
        <fullName evidence="1">Uncharacterized protein</fullName>
    </submittedName>
</protein>
<proteinExistence type="predicted"/>
<sequence>MVMAACDGVSGGLRWKQQSGSAGLLLLRRCISSGSGAVLVAAPAKTTTRHSVSPSSGLCGSRQTVGAQSGIVLQRWSLEENPSNDSSFSGGATGSFSGEFPPFSHVLFSSFLFATQMQSFSSFSLVTATAASLLPPA</sequence>